<evidence type="ECO:0000313" key="4">
    <source>
        <dbReference type="Proteomes" id="UP000663870"/>
    </source>
</evidence>
<evidence type="ECO:0000313" key="2">
    <source>
        <dbReference type="EMBL" id="CAF1502546.1"/>
    </source>
</evidence>
<dbReference type="Proteomes" id="UP000663870">
    <property type="component" value="Unassembled WGS sequence"/>
</dbReference>
<keyword evidence="4" id="KW-1185">Reference proteome</keyword>
<accession>A0A814RGX9</accession>
<sequence>MATYVSNFLVLPDEILLEIYKYLLNLHVLYSFYGLNKRLNTCIIGYCRHISLADVTCYQSHYLCRSILPEIGSQIRSLLISNCRSVLQGKIFSQYFSHQMSKIFPHLQKLILICFTADELNIFLDTLNNLSNLNQIEISDLLTDQPNLFKHVVETNNNRFTSIKFKTSYSDLPTCPCLNVSDLTISIQTLEKLPDFLSIIPNIRRLNVTVDEISMMEAKFDNLSPLIFLKYFFLRCYNHFWLLEELKSLFEKIPTVECLSLQLSSQDNYFVNSEQKIFNILPQTIREFNFSLRYFYDTIEEIDQNALITSRFPMICLIDENLQQAVLHTIPYKFPLFNISSPMAKKMSTFENYKNVDMFYDYHGMTLADTFPIIARCRRIKEIAIQLYEKNDEPPSVQQPLISLPYLYYLKRIWLLHSSREYNSLKLLLQIAPNLSELFIAFDNLLPIFDDKDTCQLLGKHIIHLLILRSTVTAPTQLTEQYIPYLVKIFTHLRHLQVDVTNGISIETITLSIINAFKEKSQLISLVVEGQSSCNELKLNARKWLIDNTHLTIDKIFDTEFKEQTNRFLLWM</sequence>
<comment type="caution">
    <text evidence="1">The sequence shown here is derived from an EMBL/GenBank/DDBJ whole genome shotgun (WGS) entry which is preliminary data.</text>
</comment>
<name>A0A814RGX9_9BILA</name>
<dbReference type="AlphaFoldDB" id="A0A814RGX9"/>
<evidence type="ECO:0000313" key="3">
    <source>
        <dbReference type="Proteomes" id="UP000663854"/>
    </source>
</evidence>
<dbReference type="EMBL" id="CAJNOH010000835">
    <property type="protein sequence ID" value="CAF1133409.1"/>
    <property type="molecule type" value="Genomic_DNA"/>
</dbReference>
<dbReference type="Proteomes" id="UP000663854">
    <property type="component" value="Unassembled WGS sequence"/>
</dbReference>
<proteinExistence type="predicted"/>
<protein>
    <recommendedName>
        <fullName evidence="5">F-box domain-containing protein</fullName>
    </recommendedName>
</protein>
<reference evidence="1" key="1">
    <citation type="submission" date="2021-02" db="EMBL/GenBank/DDBJ databases">
        <authorList>
            <person name="Nowell W R."/>
        </authorList>
    </citation>
    <scope>NUCLEOTIDE SEQUENCE</scope>
</reference>
<evidence type="ECO:0008006" key="5">
    <source>
        <dbReference type="Google" id="ProtNLM"/>
    </source>
</evidence>
<gene>
    <name evidence="2" type="ORF">JXQ802_LOCUS40508</name>
    <name evidence="1" type="ORF">PYM288_LOCUS21338</name>
</gene>
<dbReference type="EMBL" id="CAJNOL010002460">
    <property type="protein sequence ID" value="CAF1502546.1"/>
    <property type="molecule type" value="Genomic_DNA"/>
</dbReference>
<organism evidence="1 3">
    <name type="scientific">Rotaria sordida</name>
    <dbReference type="NCBI Taxonomy" id="392033"/>
    <lineage>
        <taxon>Eukaryota</taxon>
        <taxon>Metazoa</taxon>
        <taxon>Spiralia</taxon>
        <taxon>Gnathifera</taxon>
        <taxon>Rotifera</taxon>
        <taxon>Eurotatoria</taxon>
        <taxon>Bdelloidea</taxon>
        <taxon>Philodinida</taxon>
        <taxon>Philodinidae</taxon>
        <taxon>Rotaria</taxon>
    </lineage>
</organism>
<evidence type="ECO:0000313" key="1">
    <source>
        <dbReference type="EMBL" id="CAF1133409.1"/>
    </source>
</evidence>